<feature type="compositionally biased region" description="Polar residues" evidence="15">
    <location>
        <begin position="373"/>
        <end position="388"/>
    </location>
</feature>
<dbReference type="FunFam" id="3.30.40.10:FF:000187">
    <property type="entry name" value="E3 ubiquitin-protein ligase ATL6"/>
    <property type="match status" value="1"/>
</dbReference>
<dbReference type="GO" id="GO:0008270">
    <property type="term" value="F:zinc ion binding"/>
    <property type="evidence" value="ECO:0007669"/>
    <property type="project" value="UniProtKB-KW"/>
</dbReference>
<feature type="domain" description="RING-type" evidence="17">
    <location>
        <begin position="147"/>
        <end position="189"/>
    </location>
</feature>
<keyword evidence="9" id="KW-0833">Ubl conjugation pathway</keyword>
<dbReference type="SMART" id="SM00184">
    <property type="entry name" value="RING"/>
    <property type="match status" value="1"/>
</dbReference>
<reference evidence="18 19" key="1">
    <citation type="submission" date="2020-10" db="EMBL/GenBank/DDBJ databases">
        <title>Plant Genome Project.</title>
        <authorList>
            <person name="Zhang R.-G."/>
        </authorList>
    </citation>
    <scope>NUCLEOTIDE SEQUENCE [LARGE SCALE GENOMIC DNA]</scope>
    <source>
        <strain evidence="18">FAFU-HL-1</strain>
        <tissue evidence="18">Leaf</tissue>
    </source>
</reference>
<accession>A0A835K4R5</accession>
<dbReference type="OrthoDB" id="8062037at2759"/>
<comment type="catalytic activity">
    <reaction evidence="1">
        <text>S-ubiquitinyl-[E2 ubiquitin-conjugating enzyme]-L-cysteine + [acceptor protein]-L-lysine = [E2 ubiquitin-conjugating enzyme]-L-cysteine + N(6)-ubiquitinyl-[acceptor protein]-L-lysine.</text>
        <dbReference type="EC" id="2.3.2.27"/>
    </reaction>
</comment>
<feature type="region of interest" description="Disordered" evidence="15">
    <location>
        <begin position="412"/>
        <end position="440"/>
    </location>
</feature>
<dbReference type="PANTHER" id="PTHR14155:SF583">
    <property type="entry name" value="RING-TYPE DOMAIN-CONTAINING PROTEIN"/>
    <property type="match status" value="1"/>
</dbReference>
<evidence type="ECO:0000256" key="11">
    <source>
        <dbReference type="ARBA" id="ARBA00022989"/>
    </source>
</evidence>
<evidence type="ECO:0000256" key="14">
    <source>
        <dbReference type="PROSITE-ProRule" id="PRU00175"/>
    </source>
</evidence>
<dbReference type="InterPro" id="IPR001841">
    <property type="entry name" value="Znf_RING"/>
</dbReference>
<dbReference type="CDD" id="cd16461">
    <property type="entry name" value="RING-H2_EL5-like"/>
    <property type="match status" value="1"/>
</dbReference>
<protein>
    <recommendedName>
        <fullName evidence="4">RING-type E3 ubiquitin transferase</fullName>
        <ecNumber evidence="4">2.3.2.27</ecNumber>
    </recommendedName>
</protein>
<dbReference type="Proteomes" id="UP000657918">
    <property type="component" value="Unassembled WGS sequence"/>
</dbReference>
<sequence>MTAQKINHTPSFLLLLDLNHVLLIVLLFLSTSKFAFAQPERNSSMPSPPTTDYPVSMQAQKFNPAMAIIMVVLVSAFFLMGFFSVYVRQCADRRFRNTRFDPAALAGAGRRSWRRYHGLDQEVIDTFPTFLYSTVKGLKIGKGSLECAVCLIEFEDDQTLRLIPKCSHVFHPDCIDAWLTSHVTCPVCRANLVPKPGDLPFNPVHAVDPNNELVEPDTHDNVPDKAQNQVQIHNGNEITSEARQQITRSPNMNLPSPINQNRPLRSWSTGWRLNALFSRSNSINNSLIQSEENRERFTLRLPQEVQNQLTNSRLNRTKSCVPFSRAMSPRRGYRSRSGGAGRSKNFFYHEQSGQEGRPADRRGFTMTPPFICTTGSVPSKGESSSDGVNATPPKNFLRSVKSLKSPFDRLFLGIDNSNRNSDNDDVGERSFDRLRPDSQV</sequence>
<evidence type="ECO:0000256" key="13">
    <source>
        <dbReference type="ARBA" id="ARBA00024209"/>
    </source>
</evidence>
<evidence type="ECO:0000313" key="19">
    <source>
        <dbReference type="Proteomes" id="UP000657918"/>
    </source>
</evidence>
<organism evidence="18 19">
    <name type="scientific">Salix dunnii</name>
    <dbReference type="NCBI Taxonomy" id="1413687"/>
    <lineage>
        <taxon>Eukaryota</taxon>
        <taxon>Viridiplantae</taxon>
        <taxon>Streptophyta</taxon>
        <taxon>Embryophyta</taxon>
        <taxon>Tracheophyta</taxon>
        <taxon>Spermatophyta</taxon>
        <taxon>Magnoliopsida</taxon>
        <taxon>eudicotyledons</taxon>
        <taxon>Gunneridae</taxon>
        <taxon>Pentapetalae</taxon>
        <taxon>rosids</taxon>
        <taxon>fabids</taxon>
        <taxon>Malpighiales</taxon>
        <taxon>Salicaceae</taxon>
        <taxon>Saliceae</taxon>
        <taxon>Salix</taxon>
    </lineage>
</organism>
<proteinExistence type="inferred from homology"/>
<keyword evidence="8 14" id="KW-0863">Zinc-finger</keyword>
<feature type="transmembrane region" description="Helical" evidence="16">
    <location>
        <begin position="12"/>
        <end position="36"/>
    </location>
</feature>
<dbReference type="SUPFAM" id="SSF57850">
    <property type="entry name" value="RING/U-box"/>
    <property type="match status" value="1"/>
</dbReference>
<comment type="similarity">
    <text evidence="13">Belongs to the RING-type zinc finger family. ATL subfamily.</text>
</comment>
<evidence type="ECO:0000256" key="3">
    <source>
        <dbReference type="ARBA" id="ARBA00004906"/>
    </source>
</evidence>
<keyword evidence="10" id="KW-0862">Zinc</keyword>
<dbReference type="PROSITE" id="PS50089">
    <property type="entry name" value="ZF_RING_2"/>
    <property type="match status" value="1"/>
</dbReference>
<evidence type="ECO:0000256" key="6">
    <source>
        <dbReference type="ARBA" id="ARBA00022692"/>
    </source>
</evidence>
<evidence type="ECO:0000256" key="1">
    <source>
        <dbReference type="ARBA" id="ARBA00000900"/>
    </source>
</evidence>
<comment type="pathway">
    <text evidence="3">Protein modification; protein ubiquitination.</text>
</comment>
<evidence type="ECO:0000256" key="15">
    <source>
        <dbReference type="SAM" id="MobiDB-lite"/>
    </source>
</evidence>
<evidence type="ECO:0000256" key="12">
    <source>
        <dbReference type="ARBA" id="ARBA00023136"/>
    </source>
</evidence>
<evidence type="ECO:0000313" key="18">
    <source>
        <dbReference type="EMBL" id="KAF9682494.1"/>
    </source>
</evidence>
<dbReference type="Pfam" id="PF13639">
    <property type="entry name" value="zf-RING_2"/>
    <property type="match status" value="1"/>
</dbReference>
<gene>
    <name evidence="18" type="ORF">SADUNF_Sadunf05G0114700</name>
</gene>
<evidence type="ECO:0000259" key="17">
    <source>
        <dbReference type="PROSITE" id="PS50089"/>
    </source>
</evidence>
<keyword evidence="11 16" id="KW-1133">Transmembrane helix</keyword>
<dbReference type="EC" id="2.3.2.27" evidence="4"/>
<evidence type="ECO:0000256" key="7">
    <source>
        <dbReference type="ARBA" id="ARBA00022723"/>
    </source>
</evidence>
<name>A0A835K4R5_9ROSI</name>
<keyword evidence="5" id="KW-0808">Transferase</keyword>
<dbReference type="AlphaFoldDB" id="A0A835K4R5"/>
<evidence type="ECO:0000256" key="8">
    <source>
        <dbReference type="ARBA" id="ARBA00022771"/>
    </source>
</evidence>
<evidence type="ECO:0000256" key="2">
    <source>
        <dbReference type="ARBA" id="ARBA00004167"/>
    </source>
</evidence>
<dbReference type="GO" id="GO:0061630">
    <property type="term" value="F:ubiquitin protein ligase activity"/>
    <property type="evidence" value="ECO:0007669"/>
    <property type="project" value="UniProtKB-EC"/>
</dbReference>
<feature type="compositionally biased region" description="Basic and acidic residues" evidence="15">
    <location>
        <begin position="426"/>
        <end position="440"/>
    </location>
</feature>
<keyword evidence="12 16" id="KW-0472">Membrane</keyword>
<dbReference type="Gene3D" id="3.30.40.10">
    <property type="entry name" value="Zinc/RING finger domain, C3HC4 (zinc finger)"/>
    <property type="match status" value="1"/>
</dbReference>
<dbReference type="InterPro" id="IPR013083">
    <property type="entry name" value="Znf_RING/FYVE/PHD"/>
</dbReference>
<keyword evidence="6 16" id="KW-0812">Transmembrane</keyword>
<dbReference type="EMBL" id="JADGMS010000005">
    <property type="protein sequence ID" value="KAF9682494.1"/>
    <property type="molecule type" value="Genomic_DNA"/>
</dbReference>
<comment type="caution">
    <text evidence="18">The sequence shown here is derived from an EMBL/GenBank/DDBJ whole genome shotgun (WGS) entry which is preliminary data.</text>
</comment>
<feature type="transmembrane region" description="Helical" evidence="16">
    <location>
        <begin position="65"/>
        <end position="87"/>
    </location>
</feature>
<evidence type="ECO:0000256" key="10">
    <source>
        <dbReference type="ARBA" id="ARBA00022833"/>
    </source>
</evidence>
<evidence type="ECO:0000256" key="9">
    <source>
        <dbReference type="ARBA" id="ARBA00022786"/>
    </source>
</evidence>
<keyword evidence="19" id="KW-1185">Reference proteome</keyword>
<keyword evidence="7" id="KW-0479">Metal-binding</keyword>
<comment type="subcellular location">
    <subcellularLocation>
        <location evidence="2">Membrane</location>
        <topology evidence="2">Single-pass membrane protein</topology>
    </subcellularLocation>
</comment>
<evidence type="ECO:0000256" key="5">
    <source>
        <dbReference type="ARBA" id="ARBA00022679"/>
    </source>
</evidence>
<feature type="region of interest" description="Disordered" evidence="15">
    <location>
        <begin position="326"/>
        <end position="393"/>
    </location>
</feature>
<evidence type="ECO:0000256" key="16">
    <source>
        <dbReference type="SAM" id="Phobius"/>
    </source>
</evidence>
<dbReference type="InterPro" id="IPR053238">
    <property type="entry name" value="RING-H2_zinc_finger"/>
</dbReference>
<dbReference type="GO" id="GO:0016020">
    <property type="term" value="C:membrane"/>
    <property type="evidence" value="ECO:0007669"/>
    <property type="project" value="UniProtKB-SubCell"/>
</dbReference>
<dbReference type="PANTHER" id="PTHR14155">
    <property type="entry name" value="RING FINGER DOMAIN-CONTAINING"/>
    <property type="match status" value="1"/>
</dbReference>
<evidence type="ECO:0000256" key="4">
    <source>
        <dbReference type="ARBA" id="ARBA00012483"/>
    </source>
</evidence>